<sequence length="101" mass="11037">MVGTYKSFGQAALKLTQNFDWHHVSLLLDHSVVSTDFYRLLANEILAASLSSSSWPYSVAILNFDGSDEATISGSLQSAQARSRVIFILSDTKTALRVLVS</sequence>
<name>A0A1D1UNB1_RAMVA</name>
<accession>A0A1D1UNB1</accession>
<organism evidence="1 2">
    <name type="scientific">Ramazzottius varieornatus</name>
    <name type="common">Water bear</name>
    <name type="synonym">Tardigrade</name>
    <dbReference type="NCBI Taxonomy" id="947166"/>
    <lineage>
        <taxon>Eukaryota</taxon>
        <taxon>Metazoa</taxon>
        <taxon>Ecdysozoa</taxon>
        <taxon>Tardigrada</taxon>
        <taxon>Eutardigrada</taxon>
        <taxon>Parachela</taxon>
        <taxon>Hypsibioidea</taxon>
        <taxon>Ramazzottiidae</taxon>
        <taxon>Ramazzottius</taxon>
    </lineage>
</organism>
<evidence type="ECO:0008006" key="3">
    <source>
        <dbReference type="Google" id="ProtNLM"/>
    </source>
</evidence>
<protein>
    <recommendedName>
        <fullName evidence="3">Receptor ligand binding region domain-containing protein</fullName>
    </recommendedName>
</protein>
<dbReference type="InterPro" id="IPR028082">
    <property type="entry name" value="Peripla_BP_I"/>
</dbReference>
<gene>
    <name evidence="1" type="primary">RvY_00473-1</name>
    <name evidence="1" type="synonym">RvY_00473.1</name>
    <name evidence="1" type="ORF">RvY_00473</name>
</gene>
<dbReference type="EMBL" id="BDGG01000001">
    <property type="protein sequence ID" value="GAU87658.1"/>
    <property type="molecule type" value="Genomic_DNA"/>
</dbReference>
<evidence type="ECO:0000313" key="1">
    <source>
        <dbReference type="EMBL" id="GAU87658.1"/>
    </source>
</evidence>
<dbReference type="AlphaFoldDB" id="A0A1D1UNB1"/>
<reference evidence="1 2" key="1">
    <citation type="journal article" date="2016" name="Nat. Commun.">
        <title>Extremotolerant tardigrade genome and improved radiotolerance of human cultured cells by tardigrade-unique protein.</title>
        <authorList>
            <person name="Hashimoto T."/>
            <person name="Horikawa D.D."/>
            <person name="Saito Y."/>
            <person name="Kuwahara H."/>
            <person name="Kozuka-Hata H."/>
            <person name="Shin-I T."/>
            <person name="Minakuchi Y."/>
            <person name="Ohishi K."/>
            <person name="Motoyama A."/>
            <person name="Aizu T."/>
            <person name="Enomoto A."/>
            <person name="Kondo K."/>
            <person name="Tanaka S."/>
            <person name="Hara Y."/>
            <person name="Koshikawa S."/>
            <person name="Sagara H."/>
            <person name="Miura T."/>
            <person name="Yokobori S."/>
            <person name="Miyagawa K."/>
            <person name="Suzuki Y."/>
            <person name="Kubo T."/>
            <person name="Oyama M."/>
            <person name="Kohara Y."/>
            <person name="Fujiyama A."/>
            <person name="Arakawa K."/>
            <person name="Katayama T."/>
            <person name="Toyoda A."/>
            <person name="Kunieda T."/>
        </authorList>
    </citation>
    <scope>NUCLEOTIDE SEQUENCE [LARGE SCALE GENOMIC DNA]</scope>
    <source>
        <strain evidence="1 2">YOKOZUNA-1</strain>
    </source>
</reference>
<evidence type="ECO:0000313" key="2">
    <source>
        <dbReference type="Proteomes" id="UP000186922"/>
    </source>
</evidence>
<dbReference type="Proteomes" id="UP000186922">
    <property type="component" value="Unassembled WGS sequence"/>
</dbReference>
<dbReference type="Gene3D" id="3.40.50.2300">
    <property type="match status" value="1"/>
</dbReference>
<keyword evidence="2" id="KW-1185">Reference proteome</keyword>
<proteinExistence type="predicted"/>
<dbReference type="SUPFAM" id="SSF53822">
    <property type="entry name" value="Periplasmic binding protein-like I"/>
    <property type="match status" value="1"/>
</dbReference>
<comment type="caution">
    <text evidence="1">The sequence shown here is derived from an EMBL/GenBank/DDBJ whole genome shotgun (WGS) entry which is preliminary data.</text>
</comment>